<keyword evidence="1" id="KW-1185">Reference proteome</keyword>
<dbReference type="PANTHER" id="PTHR33116:SF66">
    <property type="entry name" value="REVERSE TRANSCRIPTASE ZINC-BINDING DOMAIN-CONTAINING PROTEIN"/>
    <property type="match status" value="1"/>
</dbReference>
<dbReference type="RefSeq" id="XP_009802423.1">
    <property type="nucleotide sequence ID" value="XM_009804121.1"/>
</dbReference>
<dbReference type="PANTHER" id="PTHR33116">
    <property type="entry name" value="REVERSE TRANSCRIPTASE ZINC-BINDING DOMAIN-CONTAINING PROTEIN-RELATED-RELATED"/>
    <property type="match status" value="1"/>
</dbReference>
<name>A0A1U7YH09_NICSY</name>
<dbReference type="Proteomes" id="UP000189701">
    <property type="component" value="Unplaced"/>
</dbReference>
<reference evidence="2" key="2">
    <citation type="submission" date="2025-08" db="UniProtKB">
        <authorList>
            <consortium name="RefSeq"/>
        </authorList>
    </citation>
    <scope>IDENTIFICATION</scope>
    <source>
        <tissue evidence="2">Leaf</tissue>
    </source>
</reference>
<accession>A0A1U7YH09</accession>
<organism evidence="1 2">
    <name type="scientific">Nicotiana sylvestris</name>
    <name type="common">Wood tobacco</name>
    <name type="synonym">South American tobacco</name>
    <dbReference type="NCBI Taxonomy" id="4096"/>
    <lineage>
        <taxon>Eukaryota</taxon>
        <taxon>Viridiplantae</taxon>
        <taxon>Streptophyta</taxon>
        <taxon>Embryophyta</taxon>
        <taxon>Tracheophyta</taxon>
        <taxon>Spermatophyta</taxon>
        <taxon>Magnoliopsida</taxon>
        <taxon>eudicotyledons</taxon>
        <taxon>Gunneridae</taxon>
        <taxon>Pentapetalae</taxon>
        <taxon>asterids</taxon>
        <taxon>lamiids</taxon>
        <taxon>Solanales</taxon>
        <taxon>Solanaceae</taxon>
        <taxon>Nicotianoideae</taxon>
        <taxon>Nicotianeae</taxon>
        <taxon>Nicotiana</taxon>
    </lineage>
</organism>
<evidence type="ECO:0000313" key="1">
    <source>
        <dbReference type="Proteomes" id="UP000189701"/>
    </source>
</evidence>
<gene>
    <name evidence="2" type="primary">LOC104247958</name>
</gene>
<proteinExistence type="predicted"/>
<dbReference type="eggNOG" id="KOG1075">
    <property type="taxonomic scope" value="Eukaryota"/>
</dbReference>
<sequence length="212" mass="24609">MVSQQFLSMQLKDSDDLLLFSRGDIESVATIRRRFMEFSEASGLQANKDKRSIYFGGVTKEWQPLINNMISRITAWTAKKLSYAGRAQLIQTVLFGIQAYWSQIFAIPSKVLNAIEAIYCRSYLWSSTNTITRKALLAWEKVCTPKLMGWMVRRIFEAGRSVTLVQHNNKNNLIKKIYLQLIGNNERIPWKTLRFGNDARPKAQFTMWLRCK</sequence>
<reference evidence="1" key="1">
    <citation type="journal article" date="2013" name="Genome Biol.">
        <title>Reference genomes and transcriptomes of Nicotiana sylvestris and Nicotiana tomentosiformis.</title>
        <authorList>
            <person name="Sierro N."/>
            <person name="Battey J.N."/>
            <person name="Ouadi S."/>
            <person name="Bovet L."/>
            <person name="Goepfert S."/>
            <person name="Bakaher N."/>
            <person name="Peitsch M.C."/>
            <person name="Ivanov N.V."/>
        </authorList>
    </citation>
    <scope>NUCLEOTIDE SEQUENCE [LARGE SCALE GENOMIC DNA]</scope>
</reference>
<evidence type="ECO:0000313" key="2">
    <source>
        <dbReference type="RefSeq" id="XP_009802423.1"/>
    </source>
</evidence>
<dbReference type="AlphaFoldDB" id="A0A1U7YH09"/>
<protein>
    <submittedName>
        <fullName evidence="2">Uncharacterized protein LOC104247958</fullName>
    </submittedName>
</protein>